<evidence type="ECO:0000256" key="1">
    <source>
        <dbReference type="SAM" id="MobiDB-lite"/>
    </source>
</evidence>
<dbReference type="Proteomes" id="UP001054902">
    <property type="component" value="Unassembled WGS sequence"/>
</dbReference>
<dbReference type="Gene3D" id="1.25.40.20">
    <property type="entry name" value="Ankyrin repeat-containing domain"/>
    <property type="match status" value="1"/>
</dbReference>
<comment type="caution">
    <text evidence="2">The sequence shown here is derived from an EMBL/GenBank/DDBJ whole genome shotgun (WGS) entry which is preliminary data.</text>
</comment>
<proteinExistence type="predicted"/>
<protein>
    <submittedName>
        <fullName evidence="2">Uncharacterized protein</fullName>
    </submittedName>
</protein>
<gene>
    <name evidence="2" type="ORF">CTEN210_00501</name>
</gene>
<name>A0AAD3GYG6_9STRA</name>
<evidence type="ECO:0000313" key="2">
    <source>
        <dbReference type="EMBL" id="GFH44027.1"/>
    </source>
</evidence>
<keyword evidence="3" id="KW-1185">Reference proteome</keyword>
<organism evidence="2 3">
    <name type="scientific">Chaetoceros tenuissimus</name>
    <dbReference type="NCBI Taxonomy" id="426638"/>
    <lineage>
        <taxon>Eukaryota</taxon>
        <taxon>Sar</taxon>
        <taxon>Stramenopiles</taxon>
        <taxon>Ochrophyta</taxon>
        <taxon>Bacillariophyta</taxon>
        <taxon>Coscinodiscophyceae</taxon>
        <taxon>Chaetocerotophycidae</taxon>
        <taxon>Chaetocerotales</taxon>
        <taxon>Chaetocerotaceae</taxon>
        <taxon>Chaetoceros</taxon>
    </lineage>
</organism>
<dbReference type="InterPro" id="IPR036770">
    <property type="entry name" value="Ankyrin_rpt-contain_sf"/>
</dbReference>
<dbReference type="EMBL" id="BLLK01000019">
    <property type="protein sequence ID" value="GFH44027.1"/>
    <property type="molecule type" value="Genomic_DNA"/>
</dbReference>
<sequence length="541" mass="63070">MSDTESESTEPSSVLDYIEVIENELSQMKTLIEDGSRTILEYAVFCEKSCKQIQSIVSSMQEKMADIGSFYYDDLKHFLQSYSLYPRDEFWQMFEDKLNEIGDDVECRKKALQFSDEGGMRNLIHHVCAFNPPVSTLELLIEKTTFPEKKIWSFKYNHYSQTSDGEYPLHILLQNGASFETVKFLVEKDTSNNKETLQCPDWSGRITLVGALVSNRDSYDDFDEYMKILKYIVKQSEDASPFRKSLVYQHTKDDYESYPINLCWEKYKEDGVPDSEIIEKEDIQYLLKAMCYYCGERGWGRPVVPSRNIDDISLLEAFLRSYICFQKSVLKNDIFPKLLRSDGEYRDCRDYLFSKDADGKYAIFKLLSYENYCLIPSCTVSDSKSIGKLIDVIRVLLHFAPDVAKIKDDEGFLPLHIISDAQLFPYFNRFRRNQRWKLAKIFVEANPDAVSTIDGRTGLLPFMLAMRDYRLREKTERPSRYDFPEIDPEDYSDYDSDDGRTFTSLTASYLMLRQCPDVIQDSGKSIERSTKRQKIEKDVSK</sequence>
<feature type="compositionally biased region" description="Basic and acidic residues" evidence="1">
    <location>
        <begin position="524"/>
        <end position="541"/>
    </location>
</feature>
<feature type="region of interest" description="Disordered" evidence="1">
    <location>
        <begin position="522"/>
        <end position="541"/>
    </location>
</feature>
<dbReference type="SUPFAM" id="SSF48403">
    <property type="entry name" value="Ankyrin repeat"/>
    <property type="match status" value="1"/>
</dbReference>
<dbReference type="AlphaFoldDB" id="A0AAD3GYG6"/>
<evidence type="ECO:0000313" key="3">
    <source>
        <dbReference type="Proteomes" id="UP001054902"/>
    </source>
</evidence>
<reference evidence="2 3" key="1">
    <citation type="journal article" date="2021" name="Sci. Rep.">
        <title>The genome of the diatom Chaetoceros tenuissimus carries an ancient integrated fragment of an extant virus.</title>
        <authorList>
            <person name="Hongo Y."/>
            <person name="Kimura K."/>
            <person name="Takaki Y."/>
            <person name="Yoshida Y."/>
            <person name="Baba S."/>
            <person name="Kobayashi G."/>
            <person name="Nagasaki K."/>
            <person name="Hano T."/>
            <person name="Tomaru Y."/>
        </authorList>
    </citation>
    <scope>NUCLEOTIDE SEQUENCE [LARGE SCALE GENOMIC DNA]</scope>
    <source>
        <strain evidence="2 3">NIES-3715</strain>
    </source>
</reference>
<accession>A0AAD3GYG6</accession>